<keyword evidence="1" id="KW-0596">Phosphopantetheine</keyword>
<dbReference type="GO" id="GO:0031177">
    <property type="term" value="F:phosphopantetheine binding"/>
    <property type="evidence" value="ECO:0007669"/>
    <property type="project" value="InterPro"/>
</dbReference>
<dbReference type="Pfam" id="PF00550">
    <property type="entry name" value="PP-binding"/>
    <property type="match status" value="1"/>
</dbReference>
<dbReference type="SUPFAM" id="SSF47336">
    <property type="entry name" value="ACP-like"/>
    <property type="match status" value="1"/>
</dbReference>
<dbReference type="InterPro" id="IPR036291">
    <property type="entry name" value="NAD(P)-bd_dom_sf"/>
</dbReference>
<feature type="active site" description="Proton acceptor; for dehydratase activity" evidence="5">
    <location>
        <position position="932"/>
    </location>
</feature>
<dbReference type="InterPro" id="IPR016036">
    <property type="entry name" value="Malonyl_transacylase_ACP-bd"/>
</dbReference>
<dbReference type="InterPro" id="IPR014031">
    <property type="entry name" value="Ketoacyl_synth_C"/>
</dbReference>
<dbReference type="Pfam" id="PF08659">
    <property type="entry name" value="KR"/>
    <property type="match status" value="1"/>
</dbReference>
<dbReference type="InterPro" id="IPR014043">
    <property type="entry name" value="Acyl_transferase_dom"/>
</dbReference>
<dbReference type="CDD" id="cd05195">
    <property type="entry name" value="enoyl_red"/>
    <property type="match status" value="1"/>
</dbReference>
<dbReference type="PROSITE" id="PS52004">
    <property type="entry name" value="KS3_2"/>
    <property type="match status" value="1"/>
</dbReference>
<dbReference type="InterPro" id="IPR049551">
    <property type="entry name" value="PKS_DH_C"/>
</dbReference>
<dbReference type="Pfam" id="PF13602">
    <property type="entry name" value="ADH_zinc_N_2"/>
    <property type="match status" value="1"/>
</dbReference>
<dbReference type="InterPro" id="IPR049552">
    <property type="entry name" value="PKS_DH_N"/>
</dbReference>
<dbReference type="InterPro" id="IPR016039">
    <property type="entry name" value="Thiolase-like"/>
</dbReference>
<evidence type="ECO:0000259" key="7">
    <source>
        <dbReference type="PROSITE" id="PS50075"/>
    </source>
</evidence>
<dbReference type="Gene3D" id="3.40.47.10">
    <property type="match status" value="1"/>
</dbReference>
<dbReference type="Pfam" id="PF16197">
    <property type="entry name" value="KAsynt_C_assoc"/>
    <property type="match status" value="1"/>
</dbReference>
<dbReference type="InterPro" id="IPR018201">
    <property type="entry name" value="Ketoacyl_synth_AS"/>
</dbReference>
<feature type="region of interest" description="N-terminal hotdog fold" evidence="5">
    <location>
        <begin position="903"/>
        <end position="1022"/>
    </location>
</feature>
<dbReference type="InterPro" id="IPR014030">
    <property type="entry name" value="Ketoacyl_synth_N"/>
</dbReference>
<dbReference type="SUPFAM" id="SSF51735">
    <property type="entry name" value="NAD(P)-binding Rossmann-fold domains"/>
    <property type="match status" value="3"/>
</dbReference>
<dbReference type="SUPFAM" id="SSF55048">
    <property type="entry name" value="Probable ACP-binding domain of malonyl-CoA ACP transacylase"/>
    <property type="match status" value="1"/>
</dbReference>
<feature type="domain" description="Carrier" evidence="7">
    <location>
        <begin position="2270"/>
        <end position="2353"/>
    </location>
</feature>
<name>A0A7W4PLZ5_9PROT</name>
<dbReference type="SMART" id="SM00823">
    <property type="entry name" value="PKS_PP"/>
    <property type="match status" value="1"/>
</dbReference>
<dbReference type="Gene3D" id="3.10.129.110">
    <property type="entry name" value="Polyketide synthase dehydratase"/>
    <property type="match status" value="1"/>
</dbReference>
<dbReference type="SMART" id="SM00827">
    <property type="entry name" value="PKS_AT"/>
    <property type="match status" value="1"/>
</dbReference>
<dbReference type="GO" id="GO:0004312">
    <property type="term" value="F:fatty acid synthase activity"/>
    <property type="evidence" value="ECO:0007669"/>
    <property type="project" value="TreeGrafter"/>
</dbReference>
<dbReference type="InterPro" id="IPR013154">
    <property type="entry name" value="ADH-like_N"/>
</dbReference>
<dbReference type="PROSITE" id="PS50075">
    <property type="entry name" value="CARRIER"/>
    <property type="match status" value="1"/>
</dbReference>
<evidence type="ECO:0000256" key="4">
    <source>
        <dbReference type="ARBA" id="ARBA00023268"/>
    </source>
</evidence>
<feature type="region of interest" description="Disordered" evidence="6">
    <location>
        <begin position="446"/>
        <end position="465"/>
    </location>
</feature>
<accession>A0A7W4PLZ5</accession>
<dbReference type="GO" id="GO:0004315">
    <property type="term" value="F:3-oxoacyl-[acyl-carrier-protein] synthase activity"/>
    <property type="evidence" value="ECO:0007669"/>
    <property type="project" value="InterPro"/>
</dbReference>
<feature type="region of interest" description="C-terminal hotdog fold" evidence="5">
    <location>
        <begin position="1031"/>
        <end position="1174"/>
    </location>
</feature>
<feature type="compositionally biased region" description="Basic and acidic residues" evidence="6">
    <location>
        <begin position="448"/>
        <end position="464"/>
    </location>
</feature>
<comment type="caution">
    <text evidence="10">The sequence shown here is derived from an EMBL/GenBank/DDBJ whole genome shotgun (WGS) entry which is preliminary data.</text>
</comment>
<dbReference type="Proteomes" id="UP000578030">
    <property type="component" value="Unassembled WGS sequence"/>
</dbReference>
<dbReference type="Pfam" id="PF14765">
    <property type="entry name" value="PS-DH"/>
    <property type="match status" value="1"/>
</dbReference>
<dbReference type="PROSITE" id="PS52019">
    <property type="entry name" value="PKS_MFAS_DH"/>
    <property type="match status" value="1"/>
</dbReference>
<keyword evidence="4" id="KW-0511">Multifunctional enzyme</keyword>
<dbReference type="Gene3D" id="1.10.1200.10">
    <property type="entry name" value="ACP-like"/>
    <property type="match status" value="1"/>
</dbReference>
<dbReference type="InterPro" id="IPR009081">
    <property type="entry name" value="PP-bd_ACP"/>
</dbReference>
<dbReference type="InterPro" id="IPR001227">
    <property type="entry name" value="Ac_transferase_dom_sf"/>
</dbReference>
<dbReference type="Pfam" id="PF00109">
    <property type="entry name" value="ketoacyl-synt"/>
    <property type="match status" value="1"/>
</dbReference>
<evidence type="ECO:0000256" key="5">
    <source>
        <dbReference type="PROSITE-ProRule" id="PRU01363"/>
    </source>
</evidence>
<evidence type="ECO:0000313" key="10">
    <source>
        <dbReference type="EMBL" id="MBB2201129.1"/>
    </source>
</evidence>
<dbReference type="InterPro" id="IPR016035">
    <property type="entry name" value="Acyl_Trfase/lysoPLipase"/>
</dbReference>
<evidence type="ECO:0000313" key="11">
    <source>
        <dbReference type="Proteomes" id="UP000578030"/>
    </source>
</evidence>
<dbReference type="InterPro" id="IPR020807">
    <property type="entry name" value="PKS_DH"/>
</dbReference>
<dbReference type="SUPFAM" id="SSF50129">
    <property type="entry name" value="GroES-like"/>
    <property type="match status" value="1"/>
</dbReference>
<dbReference type="EMBL" id="JABEQM010000003">
    <property type="protein sequence ID" value="MBB2201129.1"/>
    <property type="molecule type" value="Genomic_DNA"/>
</dbReference>
<dbReference type="InterPro" id="IPR049900">
    <property type="entry name" value="PKS_mFAS_DH"/>
</dbReference>
<dbReference type="InterPro" id="IPR020843">
    <property type="entry name" value="ER"/>
</dbReference>
<dbReference type="SMART" id="SM00825">
    <property type="entry name" value="PKS_KS"/>
    <property type="match status" value="1"/>
</dbReference>
<dbReference type="SUPFAM" id="SSF53901">
    <property type="entry name" value="Thiolase-like"/>
    <property type="match status" value="1"/>
</dbReference>
<sequence>MIASSEFPHALPVPPPTSGVVDLSGDPIAIVGAACRLPGARDLRELWSLLSEGREAVRPLPENRFPLRDYWHPRRGEPGKFYATRAGTLDDVETFDAAFFGISAREARQMDPQQRLLLELAWEALEDAGAVPSDLTAAGVYVGASGPEYANMRLGDPASTDAYFMPGNTLSIFSNRISYLLNLHGPSMTVDTACSSSLFALHLACEDLRHGRAPAALVGGVNLLLSPYPFIGFCSAGMLSPTGHCHAFDAAADGYVRAEGGVMLLLKPLSTARRDGDAIHAVLMGTGINSDGRTHGMAFPGLASQTALLRTLYGQAGIDPRQLAFIEAHGTGTAAGDPVETAALGTVLGRGRSSPLPIGSIKTNIGHLEPASGLASVLKAMLAFRYRQLPASLHYRTPNPNIDFGTLNLAVASAPVGLGSGQLVAGVNNFGFGGANAHVILATAPADSRPETLPTDKRRSDDRPPILLSARSEGALRALAAQWAATSWDDSAVRGLARRRVHHPHRVGILPSDDATMREALLACAQGQPHAAAVEGRAISDARTVFVFSGNGSQFPGMGQDLLECSIDFQDGVTAADTALTPYLGWSVLAAMRTADWSLERAESAQPMLFAFQVGLLQALRRQGVQADTVIGHSVGEIAAAYCAGAVDLAEAARIVVLRSRHQEIAAGGGMAVLNCSADDAAALIADIGVHMAIAAINAPHSVTLAGDDSALRAVEAAASDRSLVFQRLAIGYAFHSPEMDPIERPLLEALGSIKSVMPAREIISTVTGDTITAALDGTYWWRNVRQPVLFATAVRHLAERGNCIFVEIGPRPVLQHYLREIVRGCETQARILPTVRKRSPADPFPRIGLACHAAGTDIQSAPHFAGPARVRDLPGTQWQKERHWYEPTDSAVLTLWNQQDGHPLLGTRGQTQPNEWVAHLDTTIHPWLADHVVGDTAVLAAACMIEFAFAAGRIALPAASLLELQDFHILRPVVLDAAQLREIRVRLDSSNLVTIDSRPRLAHAAWVHHASGRLTAAPAEPTTFPPAAITGSLAGDILYAQAAAAGLNYGPSFRRVERITLGGPRSAEARLTEGTVIPGLTIDPAALDGTFQTLIALAIGQVDPTEGGAPLPQRFGRIRLDLDADAPAVGQVHTVTSGPRETKANIALLDATGRPILSAESCWFARMPGESPLPVSERSFHEHWVHAPLIQASWPDSRFLAMRPVLMGQPAGSDADQDAALLAWAFLRSSGVEALRRAGPAPESNSALIQTIRSLLQDAEDEVDFASLPDSTSIWQTLFLDPGDWLASSLLLAWMGDRIGQAFASSDESANELQAIPAAPLKQLLAGRSAVLAARLLGDAILAFAEDWPRDRPLRILEIHSDRGVLARHLMPRLTAVCPGVTYTVLEGDDKRLAHLRTSLLTRLPGISIVQDTAPRSHDLVVTFACGLRGIGPATVLDSMNALVPGGVLLAVETAATPTWAILQALSPGEVAGIEAWRGLPHRLRAAVEGQPTRSPFPIALLAACPAEEEVVAGNGNPDPEDDGRTIASRIAPRIVMAPPAAVPDETGQVAHALLTLAAEARRAAADGTALVVVTRGEDTDPVEAARAAFARVIANEYPALACRRIELSPDLSDPEAESCLDAELGATDGESELRWTAEGRFVRRLREGVPAFRTVSSATLCLRQPVPGPLNRLRWTKTRSEPPGPHDVAIRVMASGLNYRDVLSAIGMLPEELLLDGFAGATLGMECAGIVEAVGDAVEGVSVGDRVMALAASAHATHVVTDARSVLPLPPALSFAAGATIPVAFLTVIYALETVGSLRPGETVLIHGAAGGVGLAAVQYAAHVGARVIATAGSPAKRAALRRLGIEMVLDSRSLRFSAEIEAATGGEGVDVVLNALSGDAMERSLALLRPFGRFLELGKRDFLANTRVGLGPLRRNVSYHAIDVDALVRHRPALVRTLMQTLHDLVAQGALAPLPHTCFPFGEADEAFALMRTSAHVGKIVLTTDDVTVPPRMVVPTDRTVLISGGTTGFGGQMARWLVSAGARHIVLISRRGTGTPEAEVLRNVLLQGGAKTVDIRACDVGDVGQLSTLLADVRATLPPIGAVVHAATVVADGLITSITPQHIQDSLHAKLGGALALDSLTREDPISLFLVFSSATITLGAPGQGAYVAANAAVEALVRRRRAEGLPGCAVRWGPIADAGLLERNATAREALSRRLGARAMRARLALDALPDLLASGEPTPVLAELDWQATSGTLPIMAEPLFAAVARRPHGDGETTDLRAMLAGLDETERQGVIVDLILDELTRIMQTERAALPLDQPLTDLGMDSLTAVELALGLERRLAVTLPGFAWQEMTVQRVARQVAGLIQGAPAAAATDAMADRHLSETQIEALAAATDRRPEPPAMAPSSQATLLQTEVAR</sequence>
<dbReference type="Pfam" id="PF02801">
    <property type="entry name" value="Ketoacyl-synt_C"/>
    <property type="match status" value="1"/>
</dbReference>
<gene>
    <name evidence="10" type="ORF">HLH28_05960</name>
</gene>
<dbReference type="SMART" id="SM00829">
    <property type="entry name" value="PKS_ER"/>
    <property type="match status" value="1"/>
</dbReference>
<dbReference type="Gene3D" id="3.30.70.3290">
    <property type="match status" value="1"/>
</dbReference>
<feature type="active site" description="Proton donor; for dehydratase activity" evidence="5">
    <location>
        <position position="1089"/>
    </location>
</feature>
<feature type="domain" description="PKS/mFAS DH" evidence="9">
    <location>
        <begin position="903"/>
        <end position="1174"/>
    </location>
</feature>
<dbReference type="InterPro" id="IPR042104">
    <property type="entry name" value="PKS_dehydratase_sf"/>
</dbReference>
<dbReference type="GO" id="GO:0006633">
    <property type="term" value="P:fatty acid biosynthetic process"/>
    <property type="evidence" value="ECO:0007669"/>
    <property type="project" value="InterPro"/>
</dbReference>
<dbReference type="Pfam" id="PF21089">
    <property type="entry name" value="PKS_DH_N"/>
    <property type="match status" value="1"/>
</dbReference>
<keyword evidence="3" id="KW-0808">Transferase</keyword>
<evidence type="ECO:0000256" key="3">
    <source>
        <dbReference type="ARBA" id="ARBA00022679"/>
    </source>
</evidence>
<dbReference type="Gene3D" id="3.40.366.10">
    <property type="entry name" value="Malonyl-Coenzyme A Acyl Carrier Protein, domain 2"/>
    <property type="match status" value="1"/>
</dbReference>
<proteinExistence type="predicted"/>
<reference evidence="10 11" key="1">
    <citation type="submission" date="2020-04" db="EMBL/GenBank/DDBJ databases">
        <title>Description of novel Gluconacetobacter.</title>
        <authorList>
            <person name="Sombolestani A."/>
        </authorList>
    </citation>
    <scope>NUCLEOTIDE SEQUENCE [LARGE SCALE GENOMIC DNA]</scope>
    <source>
        <strain evidence="10 11">LMG 27802</strain>
    </source>
</reference>
<dbReference type="InterPro" id="IPR036736">
    <property type="entry name" value="ACP-like_sf"/>
</dbReference>
<dbReference type="SMART" id="SM00826">
    <property type="entry name" value="PKS_DH"/>
    <property type="match status" value="1"/>
</dbReference>
<dbReference type="RefSeq" id="WP_182955913.1">
    <property type="nucleotide sequence ID" value="NZ_JABEQM010000003.1"/>
</dbReference>
<protein>
    <submittedName>
        <fullName evidence="10">SDR family NAD(P)-dependent oxidoreductase</fullName>
    </submittedName>
</protein>
<evidence type="ECO:0000256" key="6">
    <source>
        <dbReference type="SAM" id="MobiDB-lite"/>
    </source>
</evidence>
<keyword evidence="2" id="KW-0597">Phosphoprotein</keyword>
<dbReference type="PANTHER" id="PTHR43775">
    <property type="entry name" value="FATTY ACID SYNTHASE"/>
    <property type="match status" value="1"/>
</dbReference>
<dbReference type="PROSITE" id="PS00606">
    <property type="entry name" value="KS3_1"/>
    <property type="match status" value="1"/>
</dbReference>
<organism evidence="10 11">
    <name type="scientific">Gluconacetobacter tumulisoli</name>
    <dbReference type="NCBI Taxonomy" id="1286189"/>
    <lineage>
        <taxon>Bacteria</taxon>
        <taxon>Pseudomonadati</taxon>
        <taxon>Pseudomonadota</taxon>
        <taxon>Alphaproteobacteria</taxon>
        <taxon>Acetobacterales</taxon>
        <taxon>Acetobacteraceae</taxon>
        <taxon>Gluconacetobacter</taxon>
    </lineage>
</organism>
<evidence type="ECO:0000256" key="1">
    <source>
        <dbReference type="ARBA" id="ARBA00022450"/>
    </source>
</evidence>
<dbReference type="InterPro" id="IPR020806">
    <property type="entry name" value="PKS_PP-bd"/>
</dbReference>
<dbReference type="SMART" id="SM00822">
    <property type="entry name" value="PKS_KR"/>
    <property type="match status" value="1"/>
</dbReference>
<dbReference type="Gene3D" id="3.90.180.10">
    <property type="entry name" value="Medium-chain alcohol dehydrogenases, catalytic domain"/>
    <property type="match status" value="1"/>
</dbReference>
<dbReference type="InterPro" id="IPR032821">
    <property type="entry name" value="PKS_assoc"/>
</dbReference>
<dbReference type="Gene3D" id="3.40.50.720">
    <property type="entry name" value="NAD(P)-binding Rossmann-like Domain"/>
    <property type="match status" value="3"/>
</dbReference>
<evidence type="ECO:0000259" key="9">
    <source>
        <dbReference type="PROSITE" id="PS52019"/>
    </source>
</evidence>
<dbReference type="InterPro" id="IPR020841">
    <property type="entry name" value="PKS_Beta-ketoAc_synthase_dom"/>
</dbReference>
<dbReference type="InterPro" id="IPR011032">
    <property type="entry name" value="GroES-like_sf"/>
</dbReference>
<dbReference type="InterPro" id="IPR013968">
    <property type="entry name" value="PKS_KR"/>
</dbReference>
<dbReference type="FunFam" id="3.40.50.720:FF:000209">
    <property type="entry name" value="Polyketide synthase Pks12"/>
    <property type="match status" value="1"/>
</dbReference>
<dbReference type="GO" id="GO:0016491">
    <property type="term" value="F:oxidoreductase activity"/>
    <property type="evidence" value="ECO:0007669"/>
    <property type="project" value="InterPro"/>
</dbReference>
<feature type="region of interest" description="Disordered" evidence="6">
    <location>
        <begin position="2379"/>
        <end position="2403"/>
    </location>
</feature>
<dbReference type="CDD" id="cd00833">
    <property type="entry name" value="PKS"/>
    <property type="match status" value="1"/>
</dbReference>
<dbReference type="InterPro" id="IPR057326">
    <property type="entry name" value="KR_dom"/>
</dbReference>
<feature type="compositionally biased region" description="Polar residues" evidence="6">
    <location>
        <begin position="2390"/>
        <end position="2403"/>
    </location>
</feature>
<dbReference type="PANTHER" id="PTHR43775:SF37">
    <property type="entry name" value="SI:DKEY-61P9.11"/>
    <property type="match status" value="1"/>
</dbReference>
<feature type="domain" description="Ketosynthase family 3 (KS3)" evidence="8">
    <location>
        <begin position="25"/>
        <end position="443"/>
    </location>
</feature>
<dbReference type="Pfam" id="PF00698">
    <property type="entry name" value="Acyl_transf_1"/>
    <property type="match status" value="1"/>
</dbReference>
<dbReference type="SUPFAM" id="SSF52151">
    <property type="entry name" value="FabD/lysophospholipase-like"/>
    <property type="match status" value="1"/>
</dbReference>
<dbReference type="Pfam" id="PF08240">
    <property type="entry name" value="ADH_N"/>
    <property type="match status" value="1"/>
</dbReference>
<evidence type="ECO:0000259" key="8">
    <source>
        <dbReference type="PROSITE" id="PS52004"/>
    </source>
</evidence>
<evidence type="ECO:0000256" key="2">
    <source>
        <dbReference type="ARBA" id="ARBA00022553"/>
    </source>
</evidence>
<keyword evidence="11" id="KW-1185">Reference proteome</keyword>
<dbReference type="InterPro" id="IPR050091">
    <property type="entry name" value="PKS_NRPS_Biosynth_Enz"/>
</dbReference>